<comment type="caution">
    <text evidence="1">The sequence shown here is derived from an EMBL/GenBank/DDBJ whole genome shotgun (WGS) entry which is preliminary data.</text>
</comment>
<sequence>MDNYATDTHLQEKISHLEETLHELLATTEKLFKENSVLKEREKHLLQERADWHGKNDKIRTQVESMISRLKSMDNA</sequence>
<protein>
    <submittedName>
        <fullName evidence="1">TIGR02449 family protein</fullName>
    </submittedName>
</protein>
<dbReference type="EMBL" id="DRMS01000294">
    <property type="protein sequence ID" value="HFC92715.1"/>
    <property type="molecule type" value="Genomic_DNA"/>
</dbReference>
<reference evidence="1" key="1">
    <citation type="journal article" date="2020" name="mSystems">
        <title>Genome- and Community-Level Interaction Insights into Carbon Utilization and Element Cycling Functions of Hydrothermarchaeota in Hydrothermal Sediment.</title>
        <authorList>
            <person name="Zhou Z."/>
            <person name="Liu Y."/>
            <person name="Xu W."/>
            <person name="Pan J."/>
            <person name="Luo Z.H."/>
            <person name="Li M."/>
        </authorList>
    </citation>
    <scope>NUCLEOTIDE SEQUENCE [LARGE SCALE GENOMIC DNA]</scope>
    <source>
        <strain evidence="1">HyVt-493</strain>
    </source>
</reference>
<evidence type="ECO:0000313" key="1">
    <source>
        <dbReference type="EMBL" id="HFC92715.1"/>
    </source>
</evidence>
<name>A0A7V2T056_LEUMU</name>
<accession>A0A7V2T056</accession>
<dbReference type="Proteomes" id="UP000885750">
    <property type="component" value="Unassembled WGS sequence"/>
</dbReference>
<organism evidence="1">
    <name type="scientific">Leucothrix mucor</name>
    <dbReference type="NCBI Taxonomy" id="45248"/>
    <lineage>
        <taxon>Bacteria</taxon>
        <taxon>Pseudomonadati</taxon>
        <taxon>Pseudomonadota</taxon>
        <taxon>Gammaproteobacteria</taxon>
        <taxon>Thiotrichales</taxon>
        <taxon>Thiotrichaceae</taxon>
        <taxon>Leucothrix</taxon>
    </lineage>
</organism>
<gene>
    <name evidence="1" type="ORF">ENJ51_07870</name>
</gene>
<dbReference type="AlphaFoldDB" id="A0A7V2T056"/>
<proteinExistence type="predicted"/>